<evidence type="ECO:0000313" key="2">
    <source>
        <dbReference type="EMBL" id="RNA00420.1"/>
    </source>
</evidence>
<keyword evidence="1" id="KW-1133">Transmembrane helix</keyword>
<dbReference type="AlphaFoldDB" id="A0A3M7PMY4"/>
<name>A0A3M7PMY4_BRAPC</name>
<keyword evidence="1" id="KW-0812">Transmembrane</keyword>
<accession>A0A3M7PMY4</accession>
<reference evidence="2 3" key="1">
    <citation type="journal article" date="2018" name="Sci. Rep.">
        <title>Genomic signatures of local adaptation to the degree of environmental predictability in rotifers.</title>
        <authorList>
            <person name="Franch-Gras L."/>
            <person name="Hahn C."/>
            <person name="Garcia-Roger E.M."/>
            <person name="Carmona M.J."/>
            <person name="Serra M."/>
            <person name="Gomez A."/>
        </authorList>
    </citation>
    <scope>NUCLEOTIDE SEQUENCE [LARGE SCALE GENOMIC DNA]</scope>
    <source>
        <strain evidence="2">HYR1</strain>
    </source>
</reference>
<proteinExistence type="predicted"/>
<dbReference type="Proteomes" id="UP000276133">
    <property type="component" value="Unassembled WGS sequence"/>
</dbReference>
<evidence type="ECO:0000313" key="3">
    <source>
        <dbReference type="Proteomes" id="UP000276133"/>
    </source>
</evidence>
<gene>
    <name evidence="2" type="ORF">BpHYR1_011052</name>
</gene>
<keyword evidence="3" id="KW-1185">Reference proteome</keyword>
<organism evidence="2 3">
    <name type="scientific">Brachionus plicatilis</name>
    <name type="common">Marine rotifer</name>
    <name type="synonym">Brachionus muelleri</name>
    <dbReference type="NCBI Taxonomy" id="10195"/>
    <lineage>
        <taxon>Eukaryota</taxon>
        <taxon>Metazoa</taxon>
        <taxon>Spiralia</taxon>
        <taxon>Gnathifera</taxon>
        <taxon>Rotifera</taxon>
        <taxon>Eurotatoria</taxon>
        <taxon>Monogononta</taxon>
        <taxon>Pseudotrocha</taxon>
        <taxon>Ploima</taxon>
        <taxon>Brachionidae</taxon>
        <taxon>Brachionus</taxon>
    </lineage>
</organism>
<feature type="transmembrane region" description="Helical" evidence="1">
    <location>
        <begin position="27"/>
        <end position="48"/>
    </location>
</feature>
<dbReference type="EMBL" id="REGN01009768">
    <property type="protein sequence ID" value="RNA00420.1"/>
    <property type="molecule type" value="Genomic_DNA"/>
</dbReference>
<protein>
    <submittedName>
        <fullName evidence="2">Uncharacterized protein</fullName>
    </submittedName>
</protein>
<sequence>MIESMPKRVAESVRIPRNNPSIKKINIYFIILISVNSLKQIILFKAFYAKMQTLHLTITYFRFYHNKNSFVTCKN</sequence>
<comment type="caution">
    <text evidence="2">The sequence shown here is derived from an EMBL/GenBank/DDBJ whole genome shotgun (WGS) entry which is preliminary data.</text>
</comment>
<keyword evidence="1" id="KW-0472">Membrane</keyword>
<evidence type="ECO:0000256" key="1">
    <source>
        <dbReference type="SAM" id="Phobius"/>
    </source>
</evidence>